<dbReference type="InterPro" id="IPR012296">
    <property type="entry name" value="Nuclease_put_TT1808"/>
</dbReference>
<dbReference type="Pfam" id="PF05685">
    <property type="entry name" value="Uma2"/>
    <property type="match status" value="1"/>
</dbReference>
<feature type="domain" description="Putative restriction endonuclease" evidence="1">
    <location>
        <begin position="15"/>
        <end position="173"/>
    </location>
</feature>
<evidence type="ECO:0000259" key="1">
    <source>
        <dbReference type="Pfam" id="PF05685"/>
    </source>
</evidence>
<accession>A0A6J4H0R3</accession>
<evidence type="ECO:0000313" key="2">
    <source>
        <dbReference type="EMBL" id="CAA9211855.1"/>
    </source>
</evidence>
<proteinExistence type="predicted"/>
<dbReference type="SUPFAM" id="SSF52980">
    <property type="entry name" value="Restriction endonuclease-like"/>
    <property type="match status" value="1"/>
</dbReference>
<dbReference type="Gene3D" id="3.90.1570.10">
    <property type="entry name" value="tt1808, chain A"/>
    <property type="match status" value="1"/>
</dbReference>
<dbReference type="InterPro" id="IPR008538">
    <property type="entry name" value="Uma2"/>
</dbReference>
<dbReference type="InterPro" id="IPR011335">
    <property type="entry name" value="Restrct_endonuc-II-like"/>
</dbReference>
<dbReference type="EMBL" id="CADCTG010000017">
    <property type="protein sequence ID" value="CAA9211855.1"/>
    <property type="molecule type" value="Genomic_DNA"/>
</dbReference>
<dbReference type="PANTHER" id="PTHR36558:SF1">
    <property type="entry name" value="RESTRICTION ENDONUCLEASE DOMAIN-CONTAINING PROTEIN-RELATED"/>
    <property type="match status" value="1"/>
</dbReference>
<sequence>MTALAQPQPPRMTADEFIAWAMEQPDGGRYELVGGEVVGMAPERVARARVKARVFNALADAIERGGLACEAFPDGMAVQVSADTVYEPDAQVRCGPRLPGSAVTIPDPVVVVEVLSPSTRAHDAGAKLGGYFLLPSVRHYLLLDIRTRTLIHHARAEDGGIATRVARDGAVRLDPPGTALDVAELLLGAEGDDGR</sequence>
<protein>
    <recommendedName>
        <fullName evidence="1">Putative restriction endonuclease domain-containing protein</fullName>
    </recommendedName>
</protein>
<dbReference type="AlphaFoldDB" id="A0A6J4H0R3"/>
<name>A0A6J4H0R3_9PROT</name>
<gene>
    <name evidence="2" type="ORF">AVDCRST_MAG08-145</name>
</gene>
<dbReference type="CDD" id="cd06260">
    <property type="entry name" value="DUF820-like"/>
    <property type="match status" value="1"/>
</dbReference>
<reference evidence="2" key="1">
    <citation type="submission" date="2020-02" db="EMBL/GenBank/DDBJ databases">
        <authorList>
            <person name="Meier V. D."/>
        </authorList>
    </citation>
    <scope>NUCLEOTIDE SEQUENCE</scope>
    <source>
        <strain evidence="2">AVDCRST_MAG08</strain>
    </source>
</reference>
<organism evidence="2">
    <name type="scientific">uncultured Acetobacteraceae bacterium</name>
    <dbReference type="NCBI Taxonomy" id="169975"/>
    <lineage>
        <taxon>Bacteria</taxon>
        <taxon>Pseudomonadati</taxon>
        <taxon>Pseudomonadota</taxon>
        <taxon>Alphaproteobacteria</taxon>
        <taxon>Acetobacterales</taxon>
        <taxon>Acetobacteraceae</taxon>
        <taxon>environmental samples</taxon>
    </lineage>
</organism>
<dbReference type="PANTHER" id="PTHR36558">
    <property type="entry name" value="GLR1098 PROTEIN"/>
    <property type="match status" value="1"/>
</dbReference>